<reference evidence="1" key="1">
    <citation type="journal article" date="2023" name="Plant J.">
        <title>Genome sequences and population genomics provide insights into the demographic history, inbreeding, and mutation load of two 'living fossil' tree species of Dipteronia.</title>
        <authorList>
            <person name="Feng Y."/>
            <person name="Comes H.P."/>
            <person name="Chen J."/>
            <person name="Zhu S."/>
            <person name="Lu R."/>
            <person name="Zhang X."/>
            <person name="Li P."/>
            <person name="Qiu J."/>
            <person name="Olsen K.M."/>
            <person name="Qiu Y."/>
        </authorList>
    </citation>
    <scope>NUCLEOTIDE SEQUENCE</scope>
    <source>
        <strain evidence="1">KIB01</strain>
    </source>
</reference>
<protein>
    <submittedName>
        <fullName evidence="1">Uncharacterized protein</fullName>
    </submittedName>
</protein>
<dbReference type="EMBL" id="JANJYI010000002">
    <property type="protein sequence ID" value="KAK2660010.1"/>
    <property type="molecule type" value="Genomic_DNA"/>
</dbReference>
<gene>
    <name evidence="1" type="ORF">Ddye_006543</name>
</gene>
<organism evidence="1 2">
    <name type="scientific">Dipteronia dyeriana</name>
    <dbReference type="NCBI Taxonomy" id="168575"/>
    <lineage>
        <taxon>Eukaryota</taxon>
        <taxon>Viridiplantae</taxon>
        <taxon>Streptophyta</taxon>
        <taxon>Embryophyta</taxon>
        <taxon>Tracheophyta</taxon>
        <taxon>Spermatophyta</taxon>
        <taxon>Magnoliopsida</taxon>
        <taxon>eudicotyledons</taxon>
        <taxon>Gunneridae</taxon>
        <taxon>Pentapetalae</taxon>
        <taxon>rosids</taxon>
        <taxon>malvids</taxon>
        <taxon>Sapindales</taxon>
        <taxon>Sapindaceae</taxon>
        <taxon>Hippocastanoideae</taxon>
        <taxon>Acereae</taxon>
        <taxon>Dipteronia</taxon>
    </lineage>
</organism>
<comment type="caution">
    <text evidence="1">The sequence shown here is derived from an EMBL/GenBank/DDBJ whole genome shotgun (WGS) entry which is preliminary data.</text>
</comment>
<sequence length="78" mass="8586">MSYLYHPIGGDGRGDPMRRSQICSNQKISTSIFFAIVGNLLDESQYSLVVEEFHADDADLLRRGDLPTLSRIAITGGV</sequence>
<name>A0AAE0CQM6_9ROSI</name>
<dbReference type="AlphaFoldDB" id="A0AAE0CQM6"/>
<evidence type="ECO:0000313" key="2">
    <source>
        <dbReference type="Proteomes" id="UP001280121"/>
    </source>
</evidence>
<dbReference type="Proteomes" id="UP001280121">
    <property type="component" value="Unassembled WGS sequence"/>
</dbReference>
<proteinExistence type="predicted"/>
<evidence type="ECO:0000313" key="1">
    <source>
        <dbReference type="EMBL" id="KAK2660010.1"/>
    </source>
</evidence>
<accession>A0AAE0CQM6</accession>
<keyword evidence="2" id="KW-1185">Reference proteome</keyword>